<dbReference type="Proteomes" id="UP000042054">
    <property type="component" value="Unassembled WGS sequence"/>
</dbReference>
<evidence type="ECO:0000313" key="2">
    <source>
        <dbReference type="Proteomes" id="UP000042054"/>
    </source>
</evidence>
<dbReference type="EMBL" id="CTKE01000034">
    <property type="protein sequence ID" value="CQI97846.1"/>
    <property type="molecule type" value="Genomic_DNA"/>
</dbReference>
<dbReference type="OrthoDB" id="8946715at2"/>
<accession>A0A0U1HYB1</accession>
<name>A0A0U1HYB1_YERRO</name>
<protein>
    <submittedName>
        <fullName evidence="1">Uncharacterized protein</fullName>
    </submittedName>
</protein>
<proteinExistence type="predicted"/>
<reference evidence="1 2" key="1">
    <citation type="submission" date="2015-03" db="EMBL/GenBank/DDBJ databases">
        <authorList>
            <person name="Murphy D."/>
        </authorList>
    </citation>
    <scope>NUCLEOTIDE SEQUENCE [LARGE SCALE GENOMIC DNA]</scope>
    <source>
        <strain evidence="1 2">68/02</strain>
    </source>
</reference>
<dbReference type="AlphaFoldDB" id="A0A0U1HYB1"/>
<dbReference type="RefSeq" id="WP_050535503.1">
    <property type="nucleotide sequence ID" value="NZ_CABIHQ010000015.1"/>
</dbReference>
<evidence type="ECO:0000313" key="1">
    <source>
        <dbReference type="EMBL" id="CQI97846.1"/>
    </source>
</evidence>
<dbReference type="Gene3D" id="6.10.290.10">
    <property type="match status" value="1"/>
</dbReference>
<organism evidence="1 2">
    <name type="scientific">Yersinia rohdei</name>
    <dbReference type="NCBI Taxonomy" id="29485"/>
    <lineage>
        <taxon>Bacteria</taxon>
        <taxon>Pseudomonadati</taxon>
        <taxon>Pseudomonadota</taxon>
        <taxon>Gammaproteobacteria</taxon>
        <taxon>Enterobacterales</taxon>
        <taxon>Yersiniaceae</taxon>
        <taxon>Yersinia</taxon>
    </lineage>
</organism>
<gene>
    <name evidence="1" type="ORF">ERS008555_03980</name>
</gene>
<sequence length="121" mass="14147">MIDISMLDKFKDAYLELLKQRSGKELDMDDLYLEKDYSIVDSIQGSIRNLNLTIELFFNAQENDDELAMQAALLRISAFLSGISGVFYQTTEDIDRFFKLPDEISFPEDYKIPEHYNYPIK</sequence>